<reference evidence="2" key="1">
    <citation type="submission" date="2024-02" db="EMBL/GenBank/DDBJ databases">
        <authorList>
            <consortium name="Clinical and Environmental Microbiology Branch: Whole genome sequencing antimicrobial resistance pathogens in the healthcare setting"/>
        </authorList>
    </citation>
    <scope>NUCLEOTIDE SEQUENCE</scope>
    <source>
        <strain evidence="2">2023GN-00102</strain>
    </source>
</reference>
<proteinExistence type="predicted"/>
<dbReference type="EMBL" id="ABKLER030000022">
    <property type="protein sequence ID" value="EMN4147123.1"/>
    <property type="molecule type" value="Genomic_DNA"/>
</dbReference>
<organism evidence="2">
    <name type="scientific">Citrobacter freundii</name>
    <dbReference type="NCBI Taxonomy" id="546"/>
    <lineage>
        <taxon>Bacteria</taxon>
        <taxon>Pseudomonadati</taxon>
        <taxon>Pseudomonadota</taxon>
        <taxon>Gammaproteobacteria</taxon>
        <taxon>Enterobacterales</taxon>
        <taxon>Enterobacteriaceae</taxon>
        <taxon>Citrobacter</taxon>
        <taxon>Citrobacter freundii complex</taxon>
    </lineage>
</organism>
<evidence type="ECO:0000256" key="1">
    <source>
        <dbReference type="SAM" id="Phobius"/>
    </source>
</evidence>
<evidence type="ECO:0000313" key="2">
    <source>
        <dbReference type="EMBL" id="EMN4147123.1"/>
    </source>
</evidence>
<sequence>MSNSSDSDQTVQAVRLLRSQQLPIINDYMASLQALVEYEKTSIDKAGEVIDDNGTAAILTLIITGCMALLLGGVLAWLITRSIT</sequence>
<comment type="caution">
    <text evidence="2">The sequence shown here is derived from an EMBL/GenBank/DDBJ whole genome shotgun (WGS) entry which is preliminary data.</text>
</comment>
<keyword evidence="1" id="KW-1133">Transmembrane helix</keyword>
<keyword evidence="1" id="KW-0472">Membrane</keyword>
<dbReference type="AlphaFoldDB" id="A0AAI9MNK2"/>
<accession>A0AAI9MNK2</accession>
<name>A0AAI9MNK2_CITFR</name>
<feature type="transmembrane region" description="Helical" evidence="1">
    <location>
        <begin position="56"/>
        <end position="79"/>
    </location>
</feature>
<evidence type="ECO:0008006" key="3">
    <source>
        <dbReference type="Google" id="ProtNLM"/>
    </source>
</evidence>
<protein>
    <recommendedName>
        <fullName evidence="3">Methyl-accepting chemotaxis protein</fullName>
    </recommendedName>
</protein>
<keyword evidence="1" id="KW-0812">Transmembrane</keyword>
<gene>
    <name evidence="2" type="ORF">PQQ21_004439</name>
</gene>
<feature type="non-terminal residue" evidence="2">
    <location>
        <position position="84"/>
    </location>
</feature>